<reference evidence="2 3" key="1">
    <citation type="submission" date="2021-03" db="EMBL/GenBank/DDBJ databases">
        <authorList>
            <person name="Kim M.K."/>
        </authorList>
    </citation>
    <scope>NUCLEOTIDE SEQUENCE [LARGE SCALE GENOMIC DNA]</scope>
    <source>
        <strain evidence="2 3">BT442</strain>
    </source>
</reference>
<evidence type="ECO:0000313" key="3">
    <source>
        <dbReference type="Proteomes" id="UP000664369"/>
    </source>
</evidence>
<keyword evidence="3" id="KW-1185">Reference proteome</keyword>
<sequence length="307" mass="33605">MKVCILYWAIGLVALGLGSWKYWQQQQRMHTYLQLLDATLQVANERAQADAGDVLHDIQQAIRHNQNQPRDLLVLHQTEGICQRADSAIELIQHLRRGLLKRGSSVNQVDDASVQGASEKVAAANEQAENVVLSVTAYVKQLSPIDEELAHLYYVPVDGGHSQGLFYQRLSVPETLALLTQKEAVIRDYELMALAIQNQKIGCGLNTTFDRVGAFASAESNVVSAGETYKAELFLTSSSANLSSQMAVNGKPISVGPDGHGRVEFIVPGNAGKASPAQAYWTGTIRTRVSGRDSTFKVRVSYTIRPN</sequence>
<organism evidence="2 3">
    <name type="scientific">Hymenobacter negativus</name>
    <dbReference type="NCBI Taxonomy" id="2795026"/>
    <lineage>
        <taxon>Bacteria</taxon>
        <taxon>Pseudomonadati</taxon>
        <taxon>Bacteroidota</taxon>
        <taxon>Cytophagia</taxon>
        <taxon>Cytophagales</taxon>
        <taxon>Hymenobacteraceae</taxon>
        <taxon>Hymenobacter</taxon>
    </lineage>
</organism>
<accession>A0ABS3QMK6</accession>
<dbReference type="Pfam" id="PF21601">
    <property type="entry name" value="GldM_2nd"/>
    <property type="match status" value="1"/>
</dbReference>
<dbReference type="EMBL" id="JAGETZ010000018">
    <property type="protein sequence ID" value="MBO2012508.1"/>
    <property type="molecule type" value="Genomic_DNA"/>
</dbReference>
<comment type="caution">
    <text evidence="2">The sequence shown here is derived from an EMBL/GenBank/DDBJ whole genome shotgun (WGS) entry which is preliminary data.</text>
</comment>
<protein>
    <recommendedName>
        <fullName evidence="1">Gliding motility-associated protein GldM first immunoglobulin-like domain-containing protein</fullName>
    </recommendedName>
</protein>
<feature type="domain" description="Gliding motility-associated protein GldM first immunoglobulin-like" evidence="1">
    <location>
        <begin position="208"/>
        <end position="304"/>
    </location>
</feature>
<proteinExistence type="predicted"/>
<evidence type="ECO:0000313" key="2">
    <source>
        <dbReference type="EMBL" id="MBO2012508.1"/>
    </source>
</evidence>
<gene>
    <name evidence="2" type="ORF">J4E00_25825</name>
</gene>
<evidence type="ECO:0000259" key="1">
    <source>
        <dbReference type="Pfam" id="PF21601"/>
    </source>
</evidence>
<name>A0ABS3QMK6_9BACT</name>
<dbReference type="InterPro" id="IPR048405">
    <property type="entry name" value="GldM_Ig-like-1"/>
</dbReference>
<dbReference type="Proteomes" id="UP000664369">
    <property type="component" value="Unassembled WGS sequence"/>
</dbReference>
<dbReference type="RefSeq" id="WP_208178247.1">
    <property type="nucleotide sequence ID" value="NZ_JAGETZ010000018.1"/>
</dbReference>